<dbReference type="Pfam" id="PF08668">
    <property type="entry name" value="HDOD"/>
    <property type="match status" value="1"/>
</dbReference>
<gene>
    <name evidence="2" type="ORF">DFR42_102221</name>
</gene>
<organism evidence="2 3">
    <name type="scientific">Undibacterium pigrum</name>
    <dbReference type="NCBI Taxonomy" id="401470"/>
    <lineage>
        <taxon>Bacteria</taxon>
        <taxon>Pseudomonadati</taxon>
        <taxon>Pseudomonadota</taxon>
        <taxon>Betaproteobacteria</taxon>
        <taxon>Burkholderiales</taxon>
        <taxon>Oxalobacteraceae</taxon>
        <taxon>Undibacterium</taxon>
    </lineage>
</organism>
<dbReference type="PROSITE" id="PS51833">
    <property type="entry name" value="HDOD"/>
    <property type="match status" value="1"/>
</dbReference>
<dbReference type="Proteomes" id="UP000247792">
    <property type="component" value="Unassembled WGS sequence"/>
</dbReference>
<evidence type="ECO:0000259" key="1">
    <source>
        <dbReference type="PROSITE" id="PS51833"/>
    </source>
</evidence>
<protein>
    <submittedName>
        <fullName evidence="2">HD-like signal output (HDOD) protein</fullName>
    </submittedName>
</protein>
<dbReference type="PANTHER" id="PTHR33525:SF3">
    <property type="entry name" value="RIBONUCLEASE Y"/>
    <property type="match status" value="1"/>
</dbReference>
<evidence type="ECO:0000313" key="3">
    <source>
        <dbReference type="Proteomes" id="UP000247792"/>
    </source>
</evidence>
<dbReference type="SUPFAM" id="SSF109604">
    <property type="entry name" value="HD-domain/PDEase-like"/>
    <property type="match status" value="1"/>
</dbReference>
<name>A0A318J7F0_9BURK</name>
<dbReference type="EMBL" id="QJKB01000002">
    <property type="protein sequence ID" value="PXX45009.1"/>
    <property type="molecule type" value="Genomic_DNA"/>
</dbReference>
<comment type="caution">
    <text evidence="2">The sequence shown here is derived from an EMBL/GenBank/DDBJ whole genome shotgun (WGS) entry which is preliminary data.</text>
</comment>
<evidence type="ECO:0000313" key="2">
    <source>
        <dbReference type="EMBL" id="PXX45009.1"/>
    </source>
</evidence>
<dbReference type="AlphaFoldDB" id="A0A318J7F0"/>
<proteinExistence type="predicted"/>
<feature type="domain" description="HDOD" evidence="1">
    <location>
        <begin position="21"/>
        <end position="213"/>
    </location>
</feature>
<dbReference type="Gene3D" id="1.10.3210.10">
    <property type="entry name" value="Hypothetical protein af1432"/>
    <property type="match status" value="1"/>
</dbReference>
<reference evidence="2 3" key="1">
    <citation type="submission" date="2018-05" db="EMBL/GenBank/DDBJ databases">
        <title>Genomic Encyclopedia of Type Strains, Phase IV (KMG-IV): sequencing the most valuable type-strain genomes for metagenomic binning, comparative biology and taxonomic classification.</title>
        <authorList>
            <person name="Goeker M."/>
        </authorList>
    </citation>
    <scope>NUCLEOTIDE SEQUENCE [LARGE SCALE GENOMIC DNA]</scope>
    <source>
        <strain evidence="2 3">DSM 19792</strain>
    </source>
</reference>
<sequence>MNKSEALKSIVAQASKGDLVFPTNVNASLKIQQALDDPDCGIETAAKLVMTEPLMSARVVAIANSVAYNRFGGGVTNIRTAITILGFNTLRSVTAAVVMRQLSAAVSDTAIRSKMEALWRHSAYVAALAHLIARKVSKVDAETALFAGIVHEVGGFYLLSRAQEFPALLEVDPAPATPDTLAETDETFIGRAVLNKLLVPKRVVSAVEALWYGMRVMPPETLGDTLLLANELAAVPSPLDPRSPESIRQSASEIDFAVGEGTLLSILSESAEEVDALTASLIS</sequence>
<dbReference type="RefSeq" id="WP_110254489.1">
    <property type="nucleotide sequence ID" value="NZ_QJKB01000002.1"/>
</dbReference>
<keyword evidence="3" id="KW-1185">Reference proteome</keyword>
<dbReference type="PANTHER" id="PTHR33525">
    <property type="match status" value="1"/>
</dbReference>
<dbReference type="InterPro" id="IPR013976">
    <property type="entry name" value="HDOD"/>
</dbReference>
<accession>A0A318J7F0</accession>
<dbReference type="OrthoDB" id="9797768at2"/>
<dbReference type="InterPro" id="IPR052340">
    <property type="entry name" value="RNase_Y/CdgJ"/>
</dbReference>